<organism evidence="1 2">
    <name type="scientific">Streptomyces lividans 1326</name>
    <dbReference type="NCBI Taxonomy" id="1200984"/>
    <lineage>
        <taxon>Bacteria</taxon>
        <taxon>Bacillati</taxon>
        <taxon>Actinomycetota</taxon>
        <taxon>Actinomycetes</taxon>
        <taxon>Kitasatosporales</taxon>
        <taxon>Streptomycetaceae</taxon>
        <taxon>Streptomyces</taxon>
    </lineage>
</organism>
<sequence length="99" mass="10682">MKDGGRVLAGELTEPLDQPPAVIFVNAGSVLSFINRLISFGHRLRRGRDGGCPPVFDAEAYKPRRGLRRCAIVLHDSGRYPDTAMSVVVGDVSRVPPGP</sequence>
<accession>A0A7U9E0T9</accession>
<evidence type="ECO:0000313" key="2">
    <source>
        <dbReference type="Proteomes" id="UP000014062"/>
    </source>
</evidence>
<dbReference type="AlphaFoldDB" id="A0A7U9E0T9"/>
<proteinExistence type="predicted"/>
<evidence type="ECO:0000313" key="1">
    <source>
        <dbReference type="EMBL" id="EOY52785.1"/>
    </source>
</evidence>
<dbReference type="Proteomes" id="UP000014062">
    <property type="component" value="Chromosome"/>
</dbReference>
<reference evidence="2" key="1">
    <citation type="journal article" date="2013" name="Genome Biol. Evol.">
        <title>The genome sequence of Streptomyces lividans 66 reveals a novel tRNA-dependent peptide biosynthetic system within a metal-related genomic island.</title>
        <authorList>
            <person name="Cruz-Morales P."/>
            <person name="Vijgenboom E."/>
            <person name="Iruegas-Bocardo F."/>
            <person name="Girard G."/>
            <person name="Yanez-Guerra L.A."/>
            <person name="Ramos-Aboites H.E."/>
            <person name="Pernodet J.L."/>
            <person name="Anne J."/>
            <person name="van Wezel G.P."/>
            <person name="Barona-Gomez F."/>
        </authorList>
    </citation>
    <scope>NUCLEOTIDE SEQUENCE [LARGE SCALE GENOMIC DNA]</scope>
    <source>
        <strain evidence="2">1326</strain>
    </source>
</reference>
<gene>
    <name evidence="1" type="ORF">SLI_8087</name>
</gene>
<dbReference type="EMBL" id="CM001889">
    <property type="protein sequence ID" value="EOY52785.1"/>
    <property type="molecule type" value="Genomic_DNA"/>
</dbReference>
<name>A0A7U9E0T9_STRLI</name>
<protein>
    <submittedName>
        <fullName evidence="1">Uncharacterized protein</fullName>
    </submittedName>
</protein>